<feature type="transmembrane region" description="Helical" evidence="1">
    <location>
        <begin position="124"/>
        <end position="145"/>
    </location>
</feature>
<dbReference type="EMBL" id="VWXL01000013">
    <property type="protein sequence ID" value="MVB09700.1"/>
    <property type="molecule type" value="Genomic_DNA"/>
</dbReference>
<feature type="transmembrane region" description="Helical" evidence="1">
    <location>
        <begin position="182"/>
        <end position="200"/>
    </location>
</feature>
<keyword evidence="1" id="KW-1133">Transmembrane helix</keyword>
<feature type="transmembrane region" description="Helical" evidence="1">
    <location>
        <begin position="63"/>
        <end position="80"/>
    </location>
</feature>
<dbReference type="Proteomes" id="UP000469440">
    <property type="component" value="Unassembled WGS sequence"/>
</dbReference>
<feature type="transmembrane region" description="Helical" evidence="1">
    <location>
        <begin position="151"/>
        <end position="170"/>
    </location>
</feature>
<feature type="transmembrane region" description="Helical" evidence="1">
    <location>
        <begin position="12"/>
        <end position="32"/>
    </location>
</feature>
<feature type="transmembrane region" description="Helical" evidence="1">
    <location>
        <begin position="95"/>
        <end position="117"/>
    </location>
</feature>
<keyword evidence="1" id="KW-0812">Transmembrane</keyword>
<dbReference type="Pfam" id="PF20128">
    <property type="entry name" value="DUF6518"/>
    <property type="match status" value="1"/>
</dbReference>
<dbReference type="AlphaFoldDB" id="A0A6N8HVW0"/>
<comment type="caution">
    <text evidence="2">The sequence shown here is derived from an EMBL/GenBank/DDBJ whole genome shotgun (WGS) entry which is preliminary data.</text>
</comment>
<sequence length="204" mass="23135">MNLSQRKIFKGIYALLLGVLTGILTVLGQKYLPASLNSLANSGAIWLTPAFFMATATKKKLPAFILCAETLIVCVISYYWTESIVNQHTFVLEGFYFYLWLICAVIAGIIFGFGAYLYRQKSTYYHWGASLLPAVFFAEGFSEIIHLSEYMHMLPAVVGKIVLGLVLYFIIYKKAFYHRKSLISFCSYTVLGIIGYEFLFRLTT</sequence>
<proteinExistence type="predicted"/>
<dbReference type="OrthoDB" id="2601639at2"/>
<feature type="transmembrane region" description="Helical" evidence="1">
    <location>
        <begin position="38"/>
        <end position="56"/>
    </location>
</feature>
<evidence type="ECO:0000313" key="3">
    <source>
        <dbReference type="Proteomes" id="UP000469440"/>
    </source>
</evidence>
<organism evidence="2 3">
    <name type="scientific">Caproicibacter fermentans</name>
    <dbReference type="NCBI Taxonomy" id="2576756"/>
    <lineage>
        <taxon>Bacteria</taxon>
        <taxon>Bacillati</taxon>
        <taxon>Bacillota</taxon>
        <taxon>Clostridia</taxon>
        <taxon>Eubacteriales</taxon>
        <taxon>Acutalibacteraceae</taxon>
        <taxon>Caproicibacter</taxon>
    </lineage>
</organism>
<keyword evidence="1" id="KW-0472">Membrane</keyword>
<keyword evidence="3" id="KW-1185">Reference proteome</keyword>
<accession>A0A6N8HVW0</accession>
<protein>
    <submittedName>
        <fullName evidence="2">Uncharacterized protein</fullName>
    </submittedName>
</protein>
<evidence type="ECO:0000256" key="1">
    <source>
        <dbReference type="SAM" id="Phobius"/>
    </source>
</evidence>
<name>A0A6N8HVW0_9FIRM</name>
<gene>
    <name evidence="2" type="ORF">CAFE_03650</name>
</gene>
<dbReference type="RefSeq" id="WP_156989649.1">
    <property type="nucleotide sequence ID" value="NZ_VWXL01000013.1"/>
</dbReference>
<dbReference type="InterPro" id="IPR045393">
    <property type="entry name" value="DUF6518"/>
</dbReference>
<evidence type="ECO:0000313" key="2">
    <source>
        <dbReference type="EMBL" id="MVB09700.1"/>
    </source>
</evidence>
<reference evidence="2 3" key="1">
    <citation type="submission" date="2019-09" db="EMBL/GenBank/DDBJ databases">
        <title>Genome sequence of Clostridium sp. EA1.</title>
        <authorList>
            <person name="Poehlein A."/>
            <person name="Bengelsdorf F.R."/>
            <person name="Daniel R."/>
        </authorList>
    </citation>
    <scope>NUCLEOTIDE SEQUENCE [LARGE SCALE GENOMIC DNA]</scope>
    <source>
        <strain evidence="2 3">EA1</strain>
    </source>
</reference>